<organism evidence="2 3">
    <name type="scientific">Laccaria amethystina LaAM-08-1</name>
    <dbReference type="NCBI Taxonomy" id="1095629"/>
    <lineage>
        <taxon>Eukaryota</taxon>
        <taxon>Fungi</taxon>
        <taxon>Dikarya</taxon>
        <taxon>Basidiomycota</taxon>
        <taxon>Agaricomycotina</taxon>
        <taxon>Agaricomycetes</taxon>
        <taxon>Agaricomycetidae</taxon>
        <taxon>Agaricales</taxon>
        <taxon>Agaricineae</taxon>
        <taxon>Hydnangiaceae</taxon>
        <taxon>Laccaria</taxon>
    </lineage>
</organism>
<evidence type="ECO:0000313" key="3">
    <source>
        <dbReference type="Proteomes" id="UP000054477"/>
    </source>
</evidence>
<name>A0A0C9XSF8_9AGAR</name>
<evidence type="ECO:0000256" key="1">
    <source>
        <dbReference type="SAM" id="MobiDB-lite"/>
    </source>
</evidence>
<evidence type="ECO:0000313" key="2">
    <source>
        <dbReference type="EMBL" id="KIK00687.1"/>
    </source>
</evidence>
<dbReference type="HOGENOM" id="CLU_2347046_0_0_1"/>
<reference evidence="2 3" key="1">
    <citation type="submission" date="2014-04" db="EMBL/GenBank/DDBJ databases">
        <authorList>
            <consortium name="DOE Joint Genome Institute"/>
            <person name="Kuo A."/>
            <person name="Kohler A."/>
            <person name="Nagy L.G."/>
            <person name="Floudas D."/>
            <person name="Copeland A."/>
            <person name="Barry K.W."/>
            <person name="Cichocki N."/>
            <person name="Veneault-Fourrey C."/>
            <person name="LaButti K."/>
            <person name="Lindquist E.A."/>
            <person name="Lipzen A."/>
            <person name="Lundell T."/>
            <person name="Morin E."/>
            <person name="Murat C."/>
            <person name="Sun H."/>
            <person name="Tunlid A."/>
            <person name="Henrissat B."/>
            <person name="Grigoriev I.V."/>
            <person name="Hibbett D.S."/>
            <person name="Martin F."/>
            <person name="Nordberg H.P."/>
            <person name="Cantor M.N."/>
            <person name="Hua S.X."/>
        </authorList>
    </citation>
    <scope>NUCLEOTIDE SEQUENCE [LARGE SCALE GENOMIC DNA]</scope>
    <source>
        <strain evidence="2 3">LaAM-08-1</strain>
    </source>
</reference>
<feature type="region of interest" description="Disordered" evidence="1">
    <location>
        <begin position="68"/>
        <end position="97"/>
    </location>
</feature>
<gene>
    <name evidence="2" type="ORF">K443DRAFT_597331</name>
</gene>
<dbReference type="AlphaFoldDB" id="A0A0C9XSF8"/>
<feature type="compositionally biased region" description="Pro residues" evidence="1">
    <location>
        <begin position="69"/>
        <end position="81"/>
    </location>
</feature>
<keyword evidence="3" id="KW-1185">Reference proteome</keyword>
<reference evidence="3" key="2">
    <citation type="submission" date="2015-01" db="EMBL/GenBank/DDBJ databases">
        <title>Evolutionary Origins and Diversification of the Mycorrhizal Mutualists.</title>
        <authorList>
            <consortium name="DOE Joint Genome Institute"/>
            <consortium name="Mycorrhizal Genomics Consortium"/>
            <person name="Kohler A."/>
            <person name="Kuo A."/>
            <person name="Nagy L.G."/>
            <person name="Floudas D."/>
            <person name="Copeland A."/>
            <person name="Barry K.W."/>
            <person name="Cichocki N."/>
            <person name="Veneault-Fourrey C."/>
            <person name="LaButti K."/>
            <person name="Lindquist E.A."/>
            <person name="Lipzen A."/>
            <person name="Lundell T."/>
            <person name="Morin E."/>
            <person name="Murat C."/>
            <person name="Riley R."/>
            <person name="Ohm R."/>
            <person name="Sun H."/>
            <person name="Tunlid A."/>
            <person name="Henrissat B."/>
            <person name="Grigoriev I.V."/>
            <person name="Hibbett D.S."/>
            <person name="Martin F."/>
        </authorList>
    </citation>
    <scope>NUCLEOTIDE SEQUENCE [LARGE SCALE GENOMIC DNA]</scope>
    <source>
        <strain evidence="3">LaAM-08-1</strain>
    </source>
</reference>
<accession>A0A0C9XSF8</accession>
<protein>
    <submittedName>
        <fullName evidence="2">Uncharacterized protein</fullName>
    </submittedName>
</protein>
<dbReference type="Proteomes" id="UP000054477">
    <property type="component" value="Unassembled WGS sequence"/>
</dbReference>
<proteinExistence type="predicted"/>
<dbReference type="EMBL" id="KN838620">
    <property type="protein sequence ID" value="KIK00687.1"/>
    <property type="molecule type" value="Genomic_DNA"/>
</dbReference>
<sequence length="97" mass="11162">MRRFRLIPTTTLAPLSRPYRGIAELIDSCTSKRNNSLNRRYSLLHRPLKGLFSSLRVWHESHFPSLLILPPPSPHPQPHQRPTPTAQHTAKPSLTRL</sequence>